<evidence type="ECO:0000313" key="8">
    <source>
        <dbReference type="EMBL" id="RBQ21094.1"/>
    </source>
</evidence>
<dbReference type="RefSeq" id="WP_113980049.1">
    <property type="nucleotide sequence ID" value="NZ_QMEY01000002.1"/>
</dbReference>
<comment type="cofactor">
    <cofactor evidence="1 6">
        <name>pyridoxal 5'-phosphate</name>
        <dbReference type="ChEBI" id="CHEBI:597326"/>
    </cofactor>
</comment>
<dbReference type="GO" id="GO:0030170">
    <property type="term" value="F:pyridoxal phosphate binding"/>
    <property type="evidence" value="ECO:0007669"/>
    <property type="project" value="InterPro"/>
</dbReference>
<dbReference type="InterPro" id="IPR015424">
    <property type="entry name" value="PyrdxlP-dep_Trfase"/>
</dbReference>
<dbReference type="InterPro" id="IPR004838">
    <property type="entry name" value="NHTrfase_class1_PyrdxlP-BS"/>
</dbReference>
<dbReference type="EMBL" id="QMEY01000002">
    <property type="protein sequence ID" value="RBQ21094.1"/>
    <property type="molecule type" value="Genomic_DNA"/>
</dbReference>
<organism evidence="8 9">
    <name type="scientific">Spongiactinospora rosea</name>
    <dbReference type="NCBI Taxonomy" id="2248750"/>
    <lineage>
        <taxon>Bacteria</taxon>
        <taxon>Bacillati</taxon>
        <taxon>Actinomycetota</taxon>
        <taxon>Actinomycetes</taxon>
        <taxon>Streptosporangiales</taxon>
        <taxon>Streptosporangiaceae</taxon>
        <taxon>Spongiactinospora</taxon>
    </lineage>
</organism>
<sequence>MSIGLSDRAGAVTGSATMAVSARARELRAAGYRVVGFGAGEPDFPTPDHIVAAAQRACADPVNHRYTSAAGLPELRHLIAQTVLADTGLAVAASDVLVANGAKQAVYLACMVLLNPGDEALVPAPYWTTYPEAVRLAGATPVAVDTDPGQDYKVTPDRLDAHVTPRTKVLFFGSPANPTGTVYTPEETRAIGEWAARRGIWVISDEIYQHLVYDGAVAVSMPVAAPAVRDRCLVIGGVSKTYAMTGWRVGWLYGPAEAVRAAVNLQSHMSSNVSNVAQAAAIAALRAGRPGFDDVLAAYDRRRRLMLHVLQGIRGVDCPTPGGAFYCFPSVRRLLTRTINGRGFASTAELAAFILDEAGVALLPGEAFGAPGCLRLSYALDDQSLQTGLEHLQRLLSSQDIPRAHVH</sequence>
<dbReference type="InterPro" id="IPR004839">
    <property type="entry name" value="Aminotransferase_I/II_large"/>
</dbReference>
<proteinExistence type="inferred from homology"/>
<keyword evidence="3 6" id="KW-0032">Aminotransferase</keyword>
<dbReference type="InterPro" id="IPR050596">
    <property type="entry name" value="AspAT/PAT-like"/>
</dbReference>
<dbReference type="Proteomes" id="UP000253303">
    <property type="component" value="Unassembled WGS sequence"/>
</dbReference>
<dbReference type="AlphaFoldDB" id="A0A366M675"/>
<name>A0A366M675_9ACTN</name>
<dbReference type="PANTHER" id="PTHR46383">
    <property type="entry name" value="ASPARTATE AMINOTRANSFERASE"/>
    <property type="match status" value="1"/>
</dbReference>
<evidence type="ECO:0000259" key="7">
    <source>
        <dbReference type="Pfam" id="PF00155"/>
    </source>
</evidence>
<dbReference type="SUPFAM" id="SSF53383">
    <property type="entry name" value="PLP-dependent transferases"/>
    <property type="match status" value="1"/>
</dbReference>
<dbReference type="PROSITE" id="PS00105">
    <property type="entry name" value="AA_TRANSFER_CLASS_1"/>
    <property type="match status" value="1"/>
</dbReference>
<evidence type="ECO:0000313" key="9">
    <source>
        <dbReference type="Proteomes" id="UP000253303"/>
    </source>
</evidence>
<gene>
    <name evidence="8" type="ORF">DP939_08580</name>
</gene>
<reference evidence="8 9" key="1">
    <citation type="submission" date="2018-06" db="EMBL/GenBank/DDBJ databases">
        <title>Sphaerisporangium craniellae sp. nov., isolated from a marine sponge in the South China Sea.</title>
        <authorList>
            <person name="Li L."/>
        </authorList>
    </citation>
    <scope>NUCLEOTIDE SEQUENCE [LARGE SCALE GENOMIC DNA]</scope>
    <source>
        <strain evidence="8 9">LHW63015</strain>
    </source>
</reference>
<evidence type="ECO:0000256" key="2">
    <source>
        <dbReference type="ARBA" id="ARBA00007441"/>
    </source>
</evidence>
<keyword evidence="4 6" id="KW-0808">Transferase</keyword>
<dbReference type="EC" id="2.6.1.-" evidence="6"/>
<evidence type="ECO:0000256" key="3">
    <source>
        <dbReference type="ARBA" id="ARBA00022576"/>
    </source>
</evidence>
<dbReference type="CDD" id="cd00609">
    <property type="entry name" value="AAT_like"/>
    <property type="match status" value="1"/>
</dbReference>
<dbReference type="Gene3D" id="3.40.640.10">
    <property type="entry name" value="Type I PLP-dependent aspartate aminotransferase-like (Major domain)"/>
    <property type="match status" value="1"/>
</dbReference>
<dbReference type="InterPro" id="IPR015421">
    <property type="entry name" value="PyrdxlP-dep_Trfase_major"/>
</dbReference>
<protein>
    <recommendedName>
        <fullName evidence="6">Aminotransferase</fullName>
        <ecNumber evidence="6">2.6.1.-</ecNumber>
    </recommendedName>
</protein>
<keyword evidence="9" id="KW-1185">Reference proteome</keyword>
<evidence type="ECO:0000256" key="4">
    <source>
        <dbReference type="ARBA" id="ARBA00022679"/>
    </source>
</evidence>
<dbReference type="FunFam" id="3.40.640.10:FF:000033">
    <property type="entry name" value="Aspartate aminotransferase"/>
    <property type="match status" value="1"/>
</dbReference>
<dbReference type="GO" id="GO:0008483">
    <property type="term" value="F:transaminase activity"/>
    <property type="evidence" value="ECO:0007669"/>
    <property type="project" value="UniProtKB-KW"/>
</dbReference>
<dbReference type="Gene3D" id="3.90.1150.10">
    <property type="entry name" value="Aspartate Aminotransferase, domain 1"/>
    <property type="match status" value="1"/>
</dbReference>
<evidence type="ECO:0000256" key="5">
    <source>
        <dbReference type="ARBA" id="ARBA00022898"/>
    </source>
</evidence>
<comment type="similarity">
    <text evidence="2 6">Belongs to the class-I pyridoxal-phosphate-dependent aminotransferase family.</text>
</comment>
<evidence type="ECO:0000256" key="6">
    <source>
        <dbReference type="RuleBase" id="RU000481"/>
    </source>
</evidence>
<dbReference type="GO" id="GO:0006520">
    <property type="term" value="P:amino acid metabolic process"/>
    <property type="evidence" value="ECO:0007669"/>
    <property type="project" value="InterPro"/>
</dbReference>
<comment type="caution">
    <text evidence="8">The sequence shown here is derived from an EMBL/GenBank/DDBJ whole genome shotgun (WGS) entry which is preliminary data.</text>
</comment>
<keyword evidence="5" id="KW-0663">Pyridoxal phosphate</keyword>
<feature type="domain" description="Aminotransferase class I/classII large" evidence="7">
    <location>
        <begin position="34"/>
        <end position="392"/>
    </location>
</feature>
<accession>A0A366M675</accession>
<dbReference type="PANTHER" id="PTHR46383:SF1">
    <property type="entry name" value="ASPARTATE AMINOTRANSFERASE"/>
    <property type="match status" value="1"/>
</dbReference>
<evidence type="ECO:0000256" key="1">
    <source>
        <dbReference type="ARBA" id="ARBA00001933"/>
    </source>
</evidence>
<dbReference type="InterPro" id="IPR015422">
    <property type="entry name" value="PyrdxlP-dep_Trfase_small"/>
</dbReference>
<dbReference type="OrthoDB" id="9763453at2"/>
<dbReference type="Pfam" id="PF00155">
    <property type="entry name" value="Aminotran_1_2"/>
    <property type="match status" value="1"/>
</dbReference>